<accession>A0A450W4F1</accession>
<name>A0A450W4F1_9GAMM</name>
<evidence type="ECO:0000313" key="1">
    <source>
        <dbReference type="EMBL" id="VFK11889.1"/>
    </source>
</evidence>
<reference evidence="1" key="1">
    <citation type="submission" date="2019-02" db="EMBL/GenBank/DDBJ databases">
        <authorList>
            <person name="Gruber-Vodicka R. H."/>
            <person name="Seah K. B. B."/>
        </authorList>
    </citation>
    <scope>NUCLEOTIDE SEQUENCE</scope>
    <source>
        <strain evidence="1">BECK_S312</strain>
    </source>
</reference>
<dbReference type="AlphaFoldDB" id="A0A450W4F1"/>
<organism evidence="1">
    <name type="scientific">Candidatus Kentrum sp. LPFa</name>
    <dbReference type="NCBI Taxonomy" id="2126335"/>
    <lineage>
        <taxon>Bacteria</taxon>
        <taxon>Pseudomonadati</taxon>
        <taxon>Pseudomonadota</taxon>
        <taxon>Gammaproteobacteria</taxon>
        <taxon>Candidatus Kentrum</taxon>
    </lineage>
</organism>
<gene>
    <name evidence="1" type="ORF">BECKLPF1236A_GA0070988_100617</name>
</gene>
<dbReference type="EMBL" id="CAADFM010000061">
    <property type="protein sequence ID" value="VFK11889.1"/>
    <property type="molecule type" value="Genomic_DNA"/>
</dbReference>
<proteinExistence type="predicted"/>
<sequence>MALDPVPASAGMTYPAGMTGSLNFGLISKSERKDTQFMHQRSEAKPR</sequence>
<protein>
    <submittedName>
        <fullName evidence="1">Uncharacterized protein</fullName>
    </submittedName>
</protein>